<dbReference type="EMBL" id="AEIU01000059">
    <property type="protein sequence ID" value="EFP97380.1"/>
    <property type="molecule type" value="Genomic_DNA"/>
</dbReference>
<dbReference type="OrthoDB" id="9782766at2"/>
<evidence type="ECO:0000313" key="2">
    <source>
        <dbReference type="EMBL" id="EFP97380.1"/>
    </source>
</evidence>
<dbReference type="PANTHER" id="PTHR36220:SF1">
    <property type="entry name" value="GAMMA TUBULIN COMPLEX COMPONENT C-TERMINAL DOMAIN-CONTAINING PROTEIN"/>
    <property type="match status" value="1"/>
</dbReference>
<dbReference type="AlphaFoldDB" id="E3BHU1"/>
<gene>
    <name evidence="2" type="ORF">VIBC2010_18344</name>
</gene>
<dbReference type="SUPFAM" id="SSF82171">
    <property type="entry name" value="DPP6 N-terminal domain-like"/>
    <property type="match status" value="1"/>
</dbReference>
<feature type="compositionally biased region" description="Pro residues" evidence="1">
    <location>
        <begin position="41"/>
        <end position="52"/>
    </location>
</feature>
<dbReference type="STRING" id="796620.VIBC2010_18344"/>
<name>E3BHU1_9VIBR</name>
<dbReference type="InterPro" id="IPR028994">
    <property type="entry name" value="Integrin_alpha_N"/>
</dbReference>
<evidence type="ECO:0000256" key="1">
    <source>
        <dbReference type="SAM" id="MobiDB-lite"/>
    </source>
</evidence>
<organism evidence="2 3">
    <name type="scientific">Vibrio caribbeanicus ATCC BAA-2122</name>
    <dbReference type="NCBI Taxonomy" id="796620"/>
    <lineage>
        <taxon>Bacteria</taxon>
        <taxon>Pseudomonadati</taxon>
        <taxon>Pseudomonadota</taxon>
        <taxon>Gammaproteobacteria</taxon>
        <taxon>Vibrionales</taxon>
        <taxon>Vibrionaceae</taxon>
        <taxon>Vibrio</taxon>
    </lineage>
</organism>
<keyword evidence="2" id="KW-0401">Integrin</keyword>
<feature type="region of interest" description="Disordered" evidence="1">
    <location>
        <begin position="29"/>
        <end position="52"/>
    </location>
</feature>
<sequence>MTNLSVQSVPLWLFFLLLALAGCGDEITKSNDRENATQPGAPRPEPSAPAPSAPVLAPAVPVPVPLAPLVPKLRPVTFLNFEFESYGTLRLRWEKEPNASRYELCYETQKKEYCPHTTLNNALNREISMTFKAIGALKFHDYDFYIKAFNGSGNVTKSADQKLMNYPQVLNRMIGYLKGDVIKSKVRFGTEVLFGPKTSDLFVIGQDRLSSFKKDSNDIWRISSFSSRVAQPIANFSKNVNFKSGTKKVSRLAISPNGKVIAVLADKNIVAFYQKNSKSGEWDLLFTENKLSEITSFSLSRDGRHALIGTSKGAYFVPIPQSSKNTTITVQFNDISGFVYDVAFIRGGFAIIHSDKGKIKLSLLVRPKDRPFEIPNQKLENYTGDASLDVSGDGKTLVIGLPDFDQKKGLVLVYKGSNIFGLKNSSPIELTPVTRGTQSMFGYSVAMNGDGSRILVGAPDEKSDHTGIYPDGGNAITSAVHILDSSGAAYLFEEENSGYKQADFIKSPSPRSKEHFGYSVTMDANGEFIAVGAPGESIGAVGFNQLSLDERKNSQTSSNSSEVGAVFLY</sequence>
<dbReference type="RefSeq" id="WP_009600570.1">
    <property type="nucleotide sequence ID" value="NZ_AEIU01000059.1"/>
</dbReference>
<evidence type="ECO:0000313" key="3">
    <source>
        <dbReference type="Proteomes" id="UP000002943"/>
    </source>
</evidence>
<proteinExistence type="predicted"/>
<protein>
    <submittedName>
        <fullName evidence="2">Integrin alpha beta-propellor repeat protein</fullName>
    </submittedName>
</protein>
<keyword evidence="3" id="KW-1185">Reference proteome</keyword>
<dbReference type="GO" id="GO:0007229">
    <property type="term" value="P:integrin-mediated signaling pathway"/>
    <property type="evidence" value="ECO:0007669"/>
    <property type="project" value="UniProtKB-KW"/>
</dbReference>
<dbReference type="Gene3D" id="2.130.10.10">
    <property type="entry name" value="YVTN repeat-like/Quinoprotein amine dehydrogenase"/>
    <property type="match status" value="1"/>
</dbReference>
<comment type="caution">
    <text evidence="2">The sequence shown here is derived from an EMBL/GenBank/DDBJ whole genome shotgun (WGS) entry which is preliminary data.</text>
</comment>
<dbReference type="PANTHER" id="PTHR36220">
    <property type="entry name" value="UNNAMED PRODUCT"/>
    <property type="match status" value="1"/>
</dbReference>
<accession>E3BHU1</accession>
<dbReference type="Proteomes" id="UP000002943">
    <property type="component" value="Unassembled WGS sequence"/>
</dbReference>
<dbReference type="Gene3D" id="2.130.10.130">
    <property type="entry name" value="Integrin alpha, N-terminal"/>
    <property type="match status" value="1"/>
</dbReference>
<dbReference type="InterPro" id="IPR015943">
    <property type="entry name" value="WD40/YVTN_repeat-like_dom_sf"/>
</dbReference>
<dbReference type="eggNOG" id="COG2304">
    <property type="taxonomic scope" value="Bacteria"/>
</dbReference>
<reference evidence="2 3" key="1">
    <citation type="journal article" date="2012" name="Int. J. Syst. Evol. Microbiol.">
        <title>Vibrio caribbeanicus sp. nov., isolated from the marine sponge Scleritoderma cyanea.</title>
        <authorList>
            <person name="Hoffmann M."/>
            <person name="Monday S.R."/>
            <person name="Allard M.W."/>
            <person name="Strain E.A."/>
            <person name="Whittaker P."/>
            <person name="Naum M."/>
            <person name="McCarthy P.J."/>
            <person name="Lopez J.V."/>
            <person name="Fischer M."/>
            <person name="Brown E.W."/>
        </authorList>
    </citation>
    <scope>NUCLEOTIDE SEQUENCE [LARGE SCALE GENOMIC DNA]</scope>
    <source>
        <strain evidence="2 3">ATCC BAA-2122</strain>
    </source>
</reference>